<dbReference type="RefSeq" id="WP_181494784.1">
    <property type="nucleotide sequence ID" value="NZ_CP032152.1"/>
</dbReference>
<evidence type="ECO:0000313" key="2">
    <source>
        <dbReference type="Proteomes" id="UP000261812"/>
    </source>
</evidence>
<evidence type="ECO:0000313" key="1">
    <source>
        <dbReference type="EMBL" id="AXY68241.1"/>
    </source>
</evidence>
<dbReference type="Proteomes" id="UP000261812">
    <property type="component" value="Chromosome"/>
</dbReference>
<dbReference type="SUPFAM" id="SSF52425">
    <property type="entry name" value="Cryptochrome/photolyase, N-terminal domain"/>
    <property type="match status" value="1"/>
</dbReference>
<dbReference type="AlphaFoldDB" id="A0A3B7MFQ1"/>
<proteinExistence type="predicted"/>
<organism evidence="1 2">
    <name type="scientific">Thermosynechococcus sichuanensis E542</name>
    <dbReference type="NCBI Taxonomy" id="2016101"/>
    <lineage>
        <taxon>Bacteria</taxon>
        <taxon>Bacillati</taxon>
        <taxon>Cyanobacteriota</taxon>
        <taxon>Cyanophyceae</taxon>
        <taxon>Acaryochloridales</taxon>
        <taxon>Thermosynechococcaceae</taxon>
        <taxon>Thermosynechococcus</taxon>
        <taxon>Thermosynechococcus sichuanensis</taxon>
    </lineage>
</organism>
<gene>
    <name evidence="1" type="ORF">D3A95_09495</name>
</gene>
<name>A0A3B7MFQ1_9CYAN</name>
<accession>A0A3B7MFQ1</accession>
<reference evidence="2" key="1">
    <citation type="submission" date="2018-09" db="EMBL/GenBank/DDBJ databases">
        <title>Complete genome sequence of thermophilic cyanobacteria strain Thermosynechococcus elongatus PKUAC-SCTE542.</title>
        <authorList>
            <person name="Liang Y."/>
            <person name="Tang J."/>
            <person name="Daroch M."/>
        </authorList>
    </citation>
    <scope>NUCLEOTIDE SEQUENCE [LARGE SCALE GENOMIC DNA]</scope>
    <source>
        <strain evidence="2">E542</strain>
    </source>
</reference>
<dbReference type="EMBL" id="CP032152">
    <property type="protein sequence ID" value="AXY68241.1"/>
    <property type="molecule type" value="Genomic_DNA"/>
</dbReference>
<protein>
    <submittedName>
        <fullName evidence="1">Uncharacterized protein</fullName>
    </submittedName>
</protein>
<keyword evidence="2" id="KW-1185">Reference proteome</keyword>
<sequence>MGQPILWVHGDCLDPKAPIFERYPSAPAIFVWDVALLKEWQIRLKRLVFLYECLLDLPVQMYRGEVAPLVNAFVEVHGGDRVATMASPSPRFRAICQQLAYPLEILESEPFVTLPADADLKRFFRYWKLAKPRLGL</sequence>
<dbReference type="KEGG" id="tsq:D3A95_09495"/>
<dbReference type="InterPro" id="IPR036155">
    <property type="entry name" value="Crypto/Photolyase_N_sf"/>
</dbReference>